<evidence type="ECO:0008006" key="4">
    <source>
        <dbReference type="Google" id="ProtNLM"/>
    </source>
</evidence>
<reference evidence="2" key="2">
    <citation type="submission" date="2020-09" db="EMBL/GenBank/DDBJ databases">
        <authorList>
            <person name="Sun Q."/>
            <person name="Zhou Y."/>
        </authorList>
    </citation>
    <scope>NUCLEOTIDE SEQUENCE</scope>
    <source>
        <strain evidence="2">CGMCC 1.12506</strain>
    </source>
</reference>
<dbReference type="InterPro" id="IPR025635">
    <property type="entry name" value="DUF4293"/>
</dbReference>
<evidence type="ECO:0000313" key="2">
    <source>
        <dbReference type="EMBL" id="GGD25929.1"/>
    </source>
</evidence>
<reference evidence="2" key="1">
    <citation type="journal article" date="2014" name="Int. J. Syst. Evol. Microbiol.">
        <title>Complete genome sequence of Corynebacterium casei LMG S-19264T (=DSM 44701T), isolated from a smear-ripened cheese.</title>
        <authorList>
            <consortium name="US DOE Joint Genome Institute (JGI-PGF)"/>
            <person name="Walter F."/>
            <person name="Albersmeier A."/>
            <person name="Kalinowski J."/>
            <person name="Ruckert C."/>
        </authorList>
    </citation>
    <scope>NUCLEOTIDE SEQUENCE</scope>
    <source>
        <strain evidence="2">CGMCC 1.12506</strain>
    </source>
</reference>
<accession>A0A916Y1C3</accession>
<dbReference type="EMBL" id="BMFG01000005">
    <property type="protein sequence ID" value="GGD25929.1"/>
    <property type="molecule type" value="Genomic_DNA"/>
</dbReference>
<evidence type="ECO:0000313" key="3">
    <source>
        <dbReference type="Proteomes" id="UP000625735"/>
    </source>
</evidence>
<feature type="transmembrane region" description="Helical" evidence="1">
    <location>
        <begin position="68"/>
        <end position="90"/>
    </location>
</feature>
<feature type="transmembrane region" description="Helical" evidence="1">
    <location>
        <begin position="40"/>
        <end position="61"/>
    </location>
</feature>
<dbReference type="Pfam" id="PF14126">
    <property type="entry name" value="DUF4293"/>
    <property type="match status" value="1"/>
</dbReference>
<keyword evidence="1" id="KW-1133">Transmembrane helix</keyword>
<proteinExistence type="predicted"/>
<keyword evidence="1" id="KW-0812">Transmembrane</keyword>
<dbReference type="AlphaFoldDB" id="A0A916Y1C3"/>
<keyword evidence="1" id="KW-0472">Membrane</keyword>
<organism evidence="2 3">
    <name type="scientific">Flavobacterium orientale</name>
    <dbReference type="NCBI Taxonomy" id="1756020"/>
    <lineage>
        <taxon>Bacteria</taxon>
        <taxon>Pseudomonadati</taxon>
        <taxon>Bacteroidota</taxon>
        <taxon>Flavobacteriia</taxon>
        <taxon>Flavobacteriales</taxon>
        <taxon>Flavobacteriaceae</taxon>
        <taxon>Flavobacterium</taxon>
    </lineage>
</organism>
<sequence>MFQRIQTVYLIAAIISSGILPFFLPLWHDSNRFPIYFDNFLGIAILFIFSAVLSVIAINLYKKRRIQSVLCLLNIVLNLILLGLLLFYSLNVSGDIDISEKGIGLGLPVLSIVVLALANNAIKKDEKLVKSSNRIR</sequence>
<dbReference type="Proteomes" id="UP000625735">
    <property type="component" value="Unassembled WGS sequence"/>
</dbReference>
<evidence type="ECO:0000256" key="1">
    <source>
        <dbReference type="SAM" id="Phobius"/>
    </source>
</evidence>
<name>A0A916Y1C3_9FLAO</name>
<gene>
    <name evidence="2" type="ORF">GCM10011343_15070</name>
</gene>
<feature type="transmembrane region" description="Helical" evidence="1">
    <location>
        <begin position="7"/>
        <end position="28"/>
    </location>
</feature>
<dbReference type="RefSeq" id="WP_188361948.1">
    <property type="nucleotide sequence ID" value="NZ_BMFG01000005.1"/>
</dbReference>
<protein>
    <recommendedName>
        <fullName evidence="4">Transcription termination factor Rho</fullName>
    </recommendedName>
</protein>
<comment type="caution">
    <text evidence="2">The sequence shown here is derived from an EMBL/GenBank/DDBJ whole genome shotgun (WGS) entry which is preliminary data.</text>
</comment>
<keyword evidence="3" id="KW-1185">Reference proteome</keyword>
<feature type="transmembrane region" description="Helical" evidence="1">
    <location>
        <begin position="102"/>
        <end position="122"/>
    </location>
</feature>